<feature type="domain" description="Plastocyanin-like" evidence="4">
    <location>
        <begin position="237"/>
        <end position="332"/>
    </location>
</feature>
<dbReference type="Proteomes" id="UP001237207">
    <property type="component" value="Unassembled WGS sequence"/>
</dbReference>
<evidence type="ECO:0000259" key="4">
    <source>
        <dbReference type="Pfam" id="PF00394"/>
    </source>
</evidence>
<evidence type="ECO:0000313" key="7">
    <source>
        <dbReference type="EMBL" id="MDQ0214501.1"/>
    </source>
</evidence>
<dbReference type="InterPro" id="IPR001117">
    <property type="entry name" value="Cu-oxidase_2nd"/>
</dbReference>
<reference evidence="7" key="1">
    <citation type="submission" date="2023-07" db="EMBL/GenBank/DDBJ databases">
        <title>Genomic Encyclopedia of Type Strains, Phase IV (KMG-IV): sequencing the most valuable type-strain genomes for metagenomic binning, comparative biology and taxonomic classification.</title>
        <authorList>
            <person name="Goeker M."/>
        </authorList>
    </citation>
    <scope>NUCLEOTIDE SEQUENCE</scope>
    <source>
        <strain evidence="7">DSM 23947</strain>
    </source>
</reference>
<dbReference type="Pfam" id="PF07732">
    <property type="entry name" value="Cu-oxidase_3"/>
    <property type="match status" value="1"/>
</dbReference>
<dbReference type="InterPro" id="IPR002355">
    <property type="entry name" value="Cu_oxidase_Cu_BS"/>
</dbReference>
<dbReference type="Pfam" id="PF07731">
    <property type="entry name" value="Cu-oxidase_2"/>
    <property type="match status" value="1"/>
</dbReference>
<dbReference type="InterPro" id="IPR008972">
    <property type="entry name" value="Cupredoxin"/>
</dbReference>
<evidence type="ECO:0000256" key="3">
    <source>
        <dbReference type="ARBA" id="ARBA00023002"/>
    </source>
</evidence>
<dbReference type="PROSITE" id="PS00080">
    <property type="entry name" value="MULTICOPPER_OXIDASE2"/>
    <property type="match status" value="1"/>
</dbReference>
<dbReference type="AlphaFoldDB" id="A0AAJ1WJW2"/>
<dbReference type="PANTHER" id="PTHR48267">
    <property type="entry name" value="CUPREDOXIN SUPERFAMILY PROTEIN"/>
    <property type="match status" value="1"/>
</dbReference>
<keyword evidence="8" id="KW-1185">Reference proteome</keyword>
<evidence type="ECO:0000256" key="2">
    <source>
        <dbReference type="ARBA" id="ARBA00022723"/>
    </source>
</evidence>
<name>A0AAJ1WJW2_9BACI</name>
<dbReference type="InterPro" id="IPR045087">
    <property type="entry name" value="Cu-oxidase_fam"/>
</dbReference>
<dbReference type="Gene3D" id="2.60.40.420">
    <property type="entry name" value="Cupredoxins - blue copper proteins"/>
    <property type="match status" value="3"/>
</dbReference>
<dbReference type="CDD" id="cd04232">
    <property type="entry name" value="CuRO_1_CueO_FtsP"/>
    <property type="match status" value="1"/>
</dbReference>
<dbReference type="EMBL" id="JAUSUC010000007">
    <property type="protein sequence ID" value="MDQ0214501.1"/>
    <property type="molecule type" value="Genomic_DNA"/>
</dbReference>
<proteinExistence type="inferred from homology"/>
<dbReference type="GO" id="GO:0005507">
    <property type="term" value="F:copper ion binding"/>
    <property type="evidence" value="ECO:0007669"/>
    <property type="project" value="InterPro"/>
</dbReference>
<feature type="domain" description="Plastocyanin-like" evidence="5">
    <location>
        <begin position="383"/>
        <end position="503"/>
    </location>
</feature>
<keyword evidence="3" id="KW-0560">Oxidoreductase</keyword>
<protein>
    <submittedName>
        <fullName evidence="7">FtsP/CotA-like multicopper oxidase with cupredoxin domain</fullName>
    </submittedName>
</protein>
<dbReference type="CDD" id="cd13867">
    <property type="entry name" value="CuRO_2_CueO_FtsP"/>
    <property type="match status" value="1"/>
</dbReference>
<evidence type="ECO:0000313" key="8">
    <source>
        <dbReference type="Proteomes" id="UP001237207"/>
    </source>
</evidence>
<dbReference type="GO" id="GO:0016491">
    <property type="term" value="F:oxidoreductase activity"/>
    <property type="evidence" value="ECO:0007669"/>
    <property type="project" value="UniProtKB-KW"/>
</dbReference>
<comment type="caution">
    <text evidence="7">The sequence shown here is derived from an EMBL/GenBank/DDBJ whole genome shotgun (WGS) entry which is preliminary data.</text>
</comment>
<keyword evidence="2" id="KW-0479">Metal-binding</keyword>
<gene>
    <name evidence="7" type="ORF">J2S13_000897</name>
</gene>
<dbReference type="RefSeq" id="WP_307256485.1">
    <property type="nucleotide sequence ID" value="NZ_JAUSUC010000007.1"/>
</dbReference>
<dbReference type="PROSITE" id="PS51257">
    <property type="entry name" value="PROKAR_LIPOPROTEIN"/>
    <property type="match status" value="1"/>
</dbReference>
<feature type="domain" description="Plastocyanin-like" evidence="6">
    <location>
        <begin position="97"/>
        <end position="210"/>
    </location>
</feature>
<dbReference type="InterPro" id="IPR011707">
    <property type="entry name" value="Cu-oxidase-like_N"/>
</dbReference>
<evidence type="ECO:0000259" key="6">
    <source>
        <dbReference type="Pfam" id="PF07732"/>
    </source>
</evidence>
<dbReference type="PANTHER" id="PTHR48267:SF1">
    <property type="entry name" value="BILIRUBIN OXIDASE"/>
    <property type="match status" value="1"/>
</dbReference>
<dbReference type="SUPFAM" id="SSF49503">
    <property type="entry name" value="Cupredoxins"/>
    <property type="match status" value="3"/>
</dbReference>
<dbReference type="CDD" id="cd13890">
    <property type="entry name" value="CuRO_3_CueO_FtsP"/>
    <property type="match status" value="1"/>
</dbReference>
<accession>A0AAJ1WJW2</accession>
<comment type="similarity">
    <text evidence="1">Belongs to the multicopper oxidase family.</text>
</comment>
<evidence type="ECO:0000256" key="1">
    <source>
        <dbReference type="ARBA" id="ARBA00010609"/>
    </source>
</evidence>
<dbReference type="Pfam" id="PF00394">
    <property type="entry name" value="Cu-oxidase"/>
    <property type="match status" value="1"/>
</dbReference>
<sequence>MKKIALASMIISVGILGACSQEKSDNMKGMDHSNMKMGEMDHSSMDMKDMDHDKMKGHMSHDKVISLNDSTGENELKVPTLLARDHEKGIVYTVKAQKGKTEIFDGTESETYGYNGMFLGPVLRFEKGDKVKIRTINELDEPTTFHWHGLEVSADVDGGPHDVLKPGEEKVLEFEVTQEASTLWFHPHPHGKTSEQVYKGLAGLIYIEDDHSKGLGLPNDYGKNDFPLIFQDKTFDSKKQLNYSAAKNEDGTIGDTLLINGTLNPKLTVNKEKVRLRLLNGSNARNYTFKLNSGDSFLQIATDGGFLNEPVPLQEITLTPSERAEIIVDFSSIKKVNNLALINEDGAVLLPFEVTDQNGVNRKIPEKLNDFSLEDNVMHLPVTKKVELFGMMDMVTINGKKFDPERIDFTQKQGDTEVWEIYNKPDMMGGMIHPFHIHGAQFKIISRDGKDPSKNERGWKDSISVKPDEKVKIAVQFKHKGVYMFHCHILEHEDNGMMGQIKVE</sequence>
<dbReference type="InterPro" id="IPR011706">
    <property type="entry name" value="Cu-oxidase_C"/>
</dbReference>
<evidence type="ECO:0000259" key="5">
    <source>
        <dbReference type="Pfam" id="PF07731"/>
    </source>
</evidence>
<organism evidence="7 8">
    <name type="scientific">Oikeobacillus pervagus</name>
    <dbReference type="NCBI Taxonomy" id="1325931"/>
    <lineage>
        <taxon>Bacteria</taxon>
        <taxon>Bacillati</taxon>
        <taxon>Bacillota</taxon>
        <taxon>Bacilli</taxon>
        <taxon>Bacillales</taxon>
        <taxon>Bacillaceae</taxon>
        <taxon>Oikeobacillus</taxon>
    </lineage>
</organism>